<reference evidence="12 13" key="1">
    <citation type="submission" date="2020-06" db="EMBL/GenBank/DDBJ databases">
        <authorList>
            <person name="Connerton I.F."/>
        </authorList>
    </citation>
    <scope>NUCLEOTIDE SEQUENCE [LARGE SCALE GENOMIC DNA]</scope>
</reference>
<dbReference type="Pfam" id="PF03796">
    <property type="entry name" value="DnaB_C"/>
    <property type="match status" value="1"/>
</dbReference>
<accession>A0A7G8AKE0</accession>
<dbReference type="InterPro" id="IPR007693">
    <property type="entry name" value="DNA_helicase_DnaB-like_N"/>
</dbReference>
<keyword evidence="8" id="KW-0413">Isomerase</keyword>
<evidence type="ECO:0000313" key="12">
    <source>
        <dbReference type="EMBL" id="QNI20385.1"/>
    </source>
</evidence>
<evidence type="ECO:0000256" key="10">
    <source>
        <dbReference type="ARBA" id="ARBA00048954"/>
    </source>
</evidence>
<evidence type="ECO:0000256" key="3">
    <source>
        <dbReference type="ARBA" id="ARBA00022741"/>
    </source>
</evidence>
<dbReference type="InterPro" id="IPR007694">
    <property type="entry name" value="DNA_helicase_DnaB-like_C"/>
</dbReference>
<dbReference type="InterPro" id="IPR016136">
    <property type="entry name" value="DNA_helicase_N/primase_C"/>
</dbReference>
<name>A0A7G8AKE0_9CAUD</name>
<evidence type="ECO:0000256" key="5">
    <source>
        <dbReference type="ARBA" id="ARBA00022806"/>
    </source>
</evidence>
<dbReference type="SUPFAM" id="SSF52540">
    <property type="entry name" value="P-loop containing nucleoside triphosphate hydrolases"/>
    <property type="match status" value="1"/>
</dbReference>
<evidence type="ECO:0000256" key="1">
    <source>
        <dbReference type="ARBA" id="ARBA00008428"/>
    </source>
</evidence>
<evidence type="ECO:0000256" key="4">
    <source>
        <dbReference type="ARBA" id="ARBA00022801"/>
    </source>
</evidence>
<evidence type="ECO:0000256" key="9">
    <source>
        <dbReference type="ARBA" id="ARBA00044969"/>
    </source>
</evidence>
<evidence type="ECO:0000259" key="11">
    <source>
        <dbReference type="PROSITE" id="PS51199"/>
    </source>
</evidence>
<evidence type="ECO:0000256" key="6">
    <source>
        <dbReference type="ARBA" id="ARBA00022840"/>
    </source>
</evidence>
<dbReference type="Proteomes" id="UP000515915">
    <property type="component" value="Segment"/>
</dbReference>
<comment type="catalytic activity">
    <reaction evidence="10">
        <text>ATP + H2O = ADP + phosphate + H(+)</text>
        <dbReference type="Rhea" id="RHEA:13065"/>
        <dbReference type="ChEBI" id="CHEBI:15377"/>
        <dbReference type="ChEBI" id="CHEBI:15378"/>
        <dbReference type="ChEBI" id="CHEBI:30616"/>
        <dbReference type="ChEBI" id="CHEBI:43474"/>
        <dbReference type="ChEBI" id="CHEBI:456216"/>
        <dbReference type="EC" id="5.6.2.3"/>
    </reaction>
</comment>
<organism evidence="12 13">
    <name type="scientific">Bacillus phage 1_ICo-2020</name>
    <dbReference type="NCBI Taxonomy" id="2759272"/>
    <lineage>
        <taxon>Viruses</taxon>
        <taxon>Duplodnaviria</taxon>
        <taxon>Heunggongvirae</taxon>
        <taxon>Uroviricota</taxon>
        <taxon>Caudoviricetes</taxon>
        <taxon>Ehrlichviridae</taxon>
        <taxon>Suttonboningtonvirus</taxon>
        <taxon>Suttonboningtonvirus sv1ICo2020</taxon>
    </lineage>
</organism>
<dbReference type="Gene3D" id="3.40.50.300">
    <property type="entry name" value="P-loop containing nucleotide triphosphate hydrolases"/>
    <property type="match status" value="1"/>
</dbReference>
<feature type="domain" description="SF4 helicase" evidence="11">
    <location>
        <begin position="162"/>
        <end position="373"/>
    </location>
</feature>
<dbReference type="EC" id="5.6.2.3" evidence="9"/>
<dbReference type="PROSITE" id="PS51199">
    <property type="entry name" value="SF4_HELICASE"/>
    <property type="match status" value="1"/>
</dbReference>
<proteinExistence type="inferred from homology"/>
<keyword evidence="2" id="KW-0235">DNA replication</keyword>
<comment type="similarity">
    <text evidence="1">Belongs to the helicase family. DnaB subfamily.</text>
</comment>
<dbReference type="GO" id="GO:0003677">
    <property type="term" value="F:DNA binding"/>
    <property type="evidence" value="ECO:0007669"/>
    <property type="project" value="UniProtKB-KW"/>
</dbReference>
<dbReference type="GO" id="GO:0043139">
    <property type="term" value="F:5'-3' DNA helicase activity"/>
    <property type="evidence" value="ECO:0007669"/>
    <property type="project" value="UniProtKB-EC"/>
</dbReference>
<keyword evidence="13" id="KW-1185">Reference proteome</keyword>
<dbReference type="GO" id="GO:0005524">
    <property type="term" value="F:ATP binding"/>
    <property type="evidence" value="ECO:0007669"/>
    <property type="project" value="UniProtKB-KW"/>
</dbReference>
<dbReference type="Gene3D" id="1.10.860.10">
    <property type="entry name" value="DNAb Helicase, Chain A"/>
    <property type="match status" value="1"/>
</dbReference>
<evidence type="ECO:0000256" key="7">
    <source>
        <dbReference type="ARBA" id="ARBA00023125"/>
    </source>
</evidence>
<keyword evidence="3" id="KW-0547">Nucleotide-binding</keyword>
<keyword evidence="4" id="KW-0378">Hydrolase</keyword>
<dbReference type="InterPro" id="IPR027417">
    <property type="entry name" value="P-loop_NTPase"/>
</dbReference>
<dbReference type="GO" id="GO:0016787">
    <property type="term" value="F:hydrolase activity"/>
    <property type="evidence" value="ECO:0007669"/>
    <property type="project" value="UniProtKB-KW"/>
</dbReference>
<keyword evidence="7" id="KW-0238">DNA-binding</keyword>
<dbReference type="PANTHER" id="PTHR30153">
    <property type="entry name" value="REPLICATIVE DNA HELICASE DNAB"/>
    <property type="match status" value="1"/>
</dbReference>
<evidence type="ECO:0000256" key="8">
    <source>
        <dbReference type="ARBA" id="ARBA00023235"/>
    </source>
</evidence>
<keyword evidence="5 12" id="KW-0347">Helicase</keyword>
<evidence type="ECO:0000256" key="2">
    <source>
        <dbReference type="ARBA" id="ARBA00022705"/>
    </source>
</evidence>
<dbReference type="EMBL" id="MT700412">
    <property type="protein sequence ID" value="QNI20385.1"/>
    <property type="molecule type" value="Genomic_DNA"/>
</dbReference>
<sequence>MIGICLNKPDQLILASGSGLKPEHFAVDAHKYIYMAMSYLVEQGNEPDPISITNVFTDEKANKAIEEIGGISYLEAAKLTPYLGNTQMFIDQIKQAAARRDIYDKAEAVKKRMEKDADSDVNSVISAVESDFRDIAIEYQVANDVTKVGDGLADRLKQRLLTPQDVIGLKTGWKLFDLATLGLVDGELTIVGARSKTGKSTVLLNWCKKISVEDGIPTLYIDTEMTVIEQEDKLLSMISGVPHHEIRTGKFGVDTEHGTARDKISRIQQASKILKDAPLHHVYLPGFTLEKIQALARKYQIEHGVKLIVFDYIKLPSSNANLGDKEFQALGYLTSGLKDLAGILQIPIISAVQLNRSAVGKDDIDESSVAGSDRILMLANRLCFLRKSTEEEYALTGCSRQFKIHLQRSGQELDWTPVKTGQYDWRMEMV</sequence>
<evidence type="ECO:0000313" key="13">
    <source>
        <dbReference type="Proteomes" id="UP000515915"/>
    </source>
</evidence>
<dbReference type="Pfam" id="PF00772">
    <property type="entry name" value="DnaB"/>
    <property type="match status" value="1"/>
</dbReference>
<dbReference type="SUPFAM" id="SSF48024">
    <property type="entry name" value="N-terminal domain of DnaB helicase"/>
    <property type="match status" value="1"/>
</dbReference>
<dbReference type="GO" id="GO:0006260">
    <property type="term" value="P:DNA replication"/>
    <property type="evidence" value="ECO:0007669"/>
    <property type="project" value="UniProtKB-KW"/>
</dbReference>
<dbReference type="PANTHER" id="PTHR30153:SF2">
    <property type="entry name" value="REPLICATIVE DNA HELICASE"/>
    <property type="match status" value="1"/>
</dbReference>
<protein>
    <recommendedName>
        <fullName evidence="9">DNA 5'-3' helicase</fullName>
        <ecNumber evidence="9">5.6.2.3</ecNumber>
    </recommendedName>
</protein>
<dbReference type="InterPro" id="IPR036185">
    <property type="entry name" value="DNA_heli_DnaB-like_N_sf"/>
</dbReference>
<keyword evidence="6" id="KW-0067">ATP-binding</keyword>